<feature type="transmembrane region" description="Helical" evidence="1">
    <location>
        <begin position="6"/>
        <end position="29"/>
    </location>
</feature>
<evidence type="ECO:0000256" key="1">
    <source>
        <dbReference type="SAM" id="Phobius"/>
    </source>
</evidence>
<dbReference type="AlphaFoldDB" id="A0A399RA36"/>
<organism evidence="3 4">
    <name type="scientific">Henriciella mobilis</name>
    <dbReference type="NCBI Taxonomy" id="2305467"/>
    <lineage>
        <taxon>Bacteria</taxon>
        <taxon>Pseudomonadati</taxon>
        <taxon>Pseudomonadota</taxon>
        <taxon>Alphaproteobacteria</taxon>
        <taxon>Hyphomonadales</taxon>
        <taxon>Hyphomonadaceae</taxon>
        <taxon>Henriciella</taxon>
    </lineage>
</organism>
<reference evidence="3 4" key="1">
    <citation type="submission" date="2018-08" db="EMBL/GenBank/DDBJ databases">
        <title>Henriciella mobilis sp. nov., isolated from seawater.</title>
        <authorList>
            <person name="Cheng H."/>
            <person name="Wu Y.-H."/>
            <person name="Xu X.-W."/>
            <person name="Guo L.-L."/>
        </authorList>
    </citation>
    <scope>NUCLEOTIDE SEQUENCE [LARGE SCALE GENOMIC DNA]</scope>
    <source>
        <strain evidence="3 4">JN25</strain>
    </source>
</reference>
<dbReference type="Gene3D" id="3.40.50.620">
    <property type="entry name" value="HUPs"/>
    <property type="match status" value="1"/>
</dbReference>
<evidence type="ECO:0000313" key="3">
    <source>
        <dbReference type="EMBL" id="RIJ28300.1"/>
    </source>
</evidence>
<dbReference type="GO" id="GO:0000270">
    <property type="term" value="P:peptidoglycan metabolic process"/>
    <property type="evidence" value="ECO:0007669"/>
    <property type="project" value="TreeGrafter"/>
</dbReference>
<evidence type="ECO:0000259" key="2">
    <source>
        <dbReference type="Pfam" id="PF02698"/>
    </source>
</evidence>
<dbReference type="InterPro" id="IPR014729">
    <property type="entry name" value="Rossmann-like_a/b/a_fold"/>
</dbReference>
<dbReference type="GO" id="GO:0005886">
    <property type="term" value="C:plasma membrane"/>
    <property type="evidence" value="ECO:0007669"/>
    <property type="project" value="TreeGrafter"/>
</dbReference>
<keyword evidence="4" id="KW-1185">Reference proteome</keyword>
<comment type="caution">
    <text evidence="3">The sequence shown here is derived from an EMBL/GenBank/DDBJ whole genome shotgun (WGS) entry which is preliminary data.</text>
</comment>
<dbReference type="Proteomes" id="UP000266385">
    <property type="component" value="Unassembled WGS sequence"/>
</dbReference>
<proteinExistence type="predicted"/>
<dbReference type="InterPro" id="IPR003848">
    <property type="entry name" value="DUF218"/>
</dbReference>
<sequence length="254" mass="28127">MYLIAQVIHFVIQPWHLCLGLVGLGLAMLALDYRRLAKYSFWASGGLVALISLTPFADWLAWSLEDRIEPAAYDIDEIQGAIVLGGSTGSGELTDLRGVYLLTGSGERLAAIPSLRRHRPDLPIIVTGNPDEARITRAFLADVGVDPETIIFEDESRNTHENAMFSADMLPDPAGQYLLITSARHMPRSVGTFRQAGVDVIPYPVDYRALPPSWAVSRMNPTTRFELLDDVVDEWVGLVSYRLLGRTDALYPDD</sequence>
<dbReference type="EMBL" id="QWFX01000013">
    <property type="protein sequence ID" value="RIJ28300.1"/>
    <property type="molecule type" value="Genomic_DNA"/>
</dbReference>
<keyword evidence="1" id="KW-0472">Membrane</keyword>
<feature type="transmembrane region" description="Helical" evidence="1">
    <location>
        <begin position="41"/>
        <end position="62"/>
    </location>
</feature>
<protein>
    <submittedName>
        <fullName evidence="3">YdcF family protein</fullName>
    </submittedName>
</protein>
<dbReference type="PANTHER" id="PTHR30336">
    <property type="entry name" value="INNER MEMBRANE PROTEIN, PROBABLE PERMEASE"/>
    <property type="match status" value="1"/>
</dbReference>
<dbReference type="InterPro" id="IPR051599">
    <property type="entry name" value="Cell_Envelope_Assoc"/>
</dbReference>
<gene>
    <name evidence="3" type="ORF">D1223_12955</name>
</gene>
<keyword evidence="1" id="KW-0812">Transmembrane</keyword>
<name>A0A399RA36_9PROT</name>
<dbReference type="OrthoDB" id="9809813at2"/>
<accession>A0A399RA36</accession>
<keyword evidence="1" id="KW-1133">Transmembrane helix</keyword>
<dbReference type="PANTHER" id="PTHR30336:SF4">
    <property type="entry name" value="ENVELOPE BIOGENESIS FACTOR ELYC"/>
    <property type="match status" value="1"/>
</dbReference>
<dbReference type="CDD" id="cd06259">
    <property type="entry name" value="YdcF-like"/>
    <property type="match status" value="1"/>
</dbReference>
<feature type="domain" description="DUF218" evidence="2">
    <location>
        <begin position="80"/>
        <end position="237"/>
    </location>
</feature>
<dbReference type="GO" id="GO:0043164">
    <property type="term" value="P:Gram-negative-bacterium-type cell wall biogenesis"/>
    <property type="evidence" value="ECO:0007669"/>
    <property type="project" value="TreeGrafter"/>
</dbReference>
<dbReference type="Pfam" id="PF02698">
    <property type="entry name" value="DUF218"/>
    <property type="match status" value="1"/>
</dbReference>
<dbReference type="RefSeq" id="WP_119376835.1">
    <property type="nucleotide sequence ID" value="NZ_QWFX01000013.1"/>
</dbReference>
<evidence type="ECO:0000313" key="4">
    <source>
        <dbReference type="Proteomes" id="UP000266385"/>
    </source>
</evidence>